<feature type="chain" id="PRO_5039612097" evidence="4">
    <location>
        <begin position="24"/>
        <end position="332"/>
    </location>
</feature>
<keyword evidence="3 4" id="KW-0732">Signal</keyword>
<feature type="signal peptide" evidence="4">
    <location>
        <begin position="1"/>
        <end position="23"/>
    </location>
</feature>
<dbReference type="AlphaFoldDB" id="A0A941B4R4"/>
<evidence type="ECO:0000256" key="3">
    <source>
        <dbReference type="ARBA" id="ARBA00022729"/>
    </source>
</evidence>
<dbReference type="GO" id="GO:0030313">
    <property type="term" value="C:cell envelope"/>
    <property type="evidence" value="ECO:0007669"/>
    <property type="project" value="UniProtKB-SubCell"/>
</dbReference>
<evidence type="ECO:0000256" key="2">
    <source>
        <dbReference type="ARBA" id="ARBA00007639"/>
    </source>
</evidence>
<comment type="similarity">
    <text evidence="2">Belongs to the bacterial solute-binding protein 2 family.</text>
</comment>
<reference evidence="6 7" key="1">
    <citation type="submission" date="2021-04" db="EMBL/GenBank/DDBJ databases">
        <authorList>
            <person name="Tang X."/>
            <person name="Zhou X."/>
            <person name="Chen X."/>
            <person name="Cernava T."/>
            <person name="Zhang C."/>
        </authorList>
    </citation>
    <scope>NUCLEOTIDE SEQUENCE [LARGE SCALE GENOMIC DNA]</scope>
    <source>
        <strain evidence="6 7">BH-SS-21</strain>
    </source>
</reference>
<proteinExistence type="inferred from homology"/>
<dbReference type="RefSeq" id="WP_210884893.1">
    <property type="nucleotide sequence ID" value="NZ_JAGPYQ010000001.1"/>
</dbReference>
<name>A0A941B4R4_9ACTN</name>
<dbReference type="PROSITE" id="PS51257">
    <property type="entry name" value="PROKAR_LIPOPROTEIN"/>
    <property type="match status" value="1"/>
</dbReference>
<sequence>MRTKRIFGIFITASTLISLSACSVSTTPGGSDGDSGKKAASDGLSIGFSQATQQSPFYVQLRTGAEQAAKKAGAKLNFADAGDDVTKQNNDIQDLITRGVDVLLVNPVDPKGVKAGLAAAKAAGIPVVTVDRPVPSGAVAHVGRDNKEMGRLVGAEVVKALGAKGGKVIEIKGDAGGAVARDRSAGFHEAVAANSKIKIVAGPYCDYIRAKAVTAMQDLVQTNPDVKAVYAHNDDMALGALQVLKENNRTDVKVAGVDGLMEAVKSIAADGPYIATSLNDPISLGATAVQTALDAQEGKKVSAEVDAGTGLIDTGNAASYSGSTTFALADKK</sequence>
<evidence type="ECO:0000313" key="7">
    <source>
        <dbReference type="Proteomes" id="UP000677413"/>
    </source>
</evidence>
<keyword evidence="7" id="KW-1185">Reference proteome</keyword>
<dbReference type="PANTHER" id="PTHR46847">
    <property type="entry name" value="D-ALLOSE-BINDING PERIPLASMIC PROTEIN-RELATED"/>
    <property type="match status" value="1"/>
</dbReference>
<gene>
    <name evidence="6" type="ORF">J8N05_20995</name>
</gene>
<evidence type="ECO:0000313" key="6">
    <source>
        <dbReference type="EMBL" id="MBQ0850645.1"/>
    </source>
</evidence>
<dbReference type="PANTHER" id="PTHR46847:SF1">
    <property type="entry name" value="D-ALLOSE-BINDING PERIPLASMIC PROTEIN-RELATED"/>
    <property type="match status" value="1"/>
</dbReference>
<feature type="domain" description="Periplasmic binding protein" evidence="5">
    <location>
        <begin position="46"/>
        <end position="300"/>
    </location>
</feature>
<protein>
    <submittedName>
        <fullName evidence="6">Substrate-binding domain-containing protein</fullName>
    </submittedName>
</protein>
<accession>A0A941B4R4</accession>
<dbReference type="Gene3D" id="3.40.50.2300">
    <property type="match status" value="2"/>
</dbReference>
<evidence type="ECO:0000256" key="1">
    <source>
        <dbReference type="ARBA" id="ARBA00004196"/>
    </source>
</evidence>
<dbReference type="Pfam" id="PF13407">
    <property type="entry name" value="Peripla_BP_4"/>
    <property type="match status" value="1"/>
</dbReference>
<comment type="subcellular location">
    <subcellularLocation>
        <location evidence="1">Cell envelope</location>
    </subcellularLocation>
</comment>
<dbReference type="EMBL" id="JAGPYQ010000001">
    <property type="protein sequence ID" value="MBQ0850645.1"/>
    <property type="molecule type" value="Genomic_DNA"/>
</dbReference>
<organism evidence="6 7">
    <name type="scientific">Streptomyces liliiviolaceus</name>
    <dbReference type="NCBI Taxonomy" id="2823109"/>
    <lineage>
        <taxon>Bacteria</taxon>
        <taxon>Bacillati</taxon>
        <taxon>Actinomycetota</taxon>
        <taxon>Actinomycetes</taxon>
        <taxon>Kitasatosporales</taxon>
        <taxon>Streptomycetaceae</taxon>
        <taxon>Streptomyces</taxon>
    </lineage>
</organism>
<dbReference type="GO" id="GO:0030246">
    <property type="term" value="F:carbohydrate binding"/>
    <property type="evidence" value="ECO:0007669"/>
    <property type="project" value="UniProtKB-ARBA"/>
</dbReference>
<dbReference type="InterPro" id="IPR025997">
    <property type="entry name" value="SBP_2_dom"/>
</dbReference>
<evidence type="ECO:0000259" key="5">
    <source>
        <dbReference type="Pfam" id="PF13407"/>
    </source>
</evidence>
<dbReference type="Proteomes" id="UP000677413">
    <property type="component" value="Unassembled WGS sequence"/>
</dbReference>
<evidence type="ECO:0000256" key="4">
    <source>
        <dbReference type="SAM" id="SignalP"/>
    </source>
</evidence>
<comment type="caution">
    <text evidence="6">The sequence shown here is derived from an EMBL/GenBank/DDBJ whole genome shotgun (WGS) entry which is preliminary data.</text>
</comment>
<dbReference type="SUPFAM" id="SSF53822">
    <property type="entry name" value="Periplasmic binding protein-like I"/>
    <property type="match status" value="1"/>
</dbReference>
<dbReference type="InterPro" id="IPR028082">
    <property type="entry name" value="Peripla_BP_I"/>
</dbReference>